<evidence type="ECO:0000256" key="7">
    <source>
        <dbReference type="ARBA" id="ARBA00023264"/>
    </source>
</evidence>
<dbReference type="OrthoDB" id="2381757at2"/>
<comment type="caution">
    <text evidence="11">The sequence shown here is derived from an EMBL/GenBank/DDBJ whole genome shotgun (WGS) entry which is preliminary data.</text>
</comment>
<keyword evidence="12" id="KW-1185">Reference proteome</keyword>
<comment type="similarity">
    <text evidence="10">Belongs to the GGGP/HepGP synthase family. Group I subfamily.</text>
</comment>
<comment type="function">
    <text evidence="10">Prenyltransferase that catalyzes in vivo the transfer of the heptaprenyl moiety of heptaprenyl pyrophosphate (HepPP; 35 carbon atoms) to the C3 hydroxyl of sn-glycerol-1-phosphate (G1P), producing heptaprenylglyceryl phosphate (HepGP). This reaction is an ether-bond-formation step in the biosynthesis of archaea-type G1P-based membrane lipids found in Bacillales.</text>
</comment>
<dbReference type="HAMAP" id="MF_00112">
    <property type="entry name" value="GGGP_HepGP_synthase"/>
    <property type="match status" value="1"/>
</dbReference>
<evidence type="ECO:0000256" key="9">
    <source>
        <dbReference type="ARBA" id="ARBA00066888"/>
    </source>
</evidence>
<evidence type="ECO:0000256" key="2">
    <source>
        <dbReference type="ARBA" id="ARBA00022679"/>
    </source>
</evidence>
<dbReference type="PANTHER" id="PTHR40029:SF2">
    <property type="entry name" value="HEPTAPRENYLGLYCERYL PHOSPHATE SYNTHASE"/>
    <property type="match status" value="1"/>
</dbReference>
<dbReference type="NCBIfam" id="TIGR01768">
    <property type="entry name" value="GGGP-family"/>
    <property type="match status" value="1"/>
</dbReference>
<comment type="pathway">
    <text evidence="10">Membrane lipid metabolism; glycerophospholipid metabolism.</text>
</comment>
<dbReference type="AlphaFoldDB" id="A0A229USC3"/>
<keyword evidence="4 10" id="KW-0460">Magnesium</keyword>
<gene>
    <name evidence="10" type="primary">pcrB</name>
    <name evidence="11" type="ORF">CF651_10225</name>
</gene>
<proteinExistence type="inferred from homology"/>
<evidence type="ECO:0000256" key="1">
    <source>
        <dbReference type="ARBA" id="ARBA00022516"/>
    </source>
</evidence>
<dbReference type="InterPro" id="IPR038597">
    <property type="entry name" value="GGGP/HepGP_synthase_sf"/>
</dbReference>
<comment type="catalytic activity">
    <reaction evidence="8 10">
        <text>sn-glycerol 1-phosphate + all-trans-heptaprenyl diphosphate = 3-heptaprenyl-sn-glycero-1-phosphate + diphosphate</text>
        <dbReference type="Rhea" id="RHEA:33495"/>
        <dbReference type="ChEBI" id="CHEBI:33019"/>
        <dbReference type="ChEBI" id="CHEBI:57685"/>
        <dbReference type="ChEBI" id="CHEBI:58206"/>
        <dbReference type="ChEBI" id="CHEBI:64781"/>
        <dbReference type="EC" id="2.5.1.n9"/>
    </reaction>
</comment>
<keyword evidence="6 10" id="KW-0594">Phospholipid biosynthesis</keyword>
<dbReference type="PANTHER" id="PTHR40029">
    <property type="match status" value="1"/>
</dbReference>
<evidence type="ECO:0000256" key="8">
    <source>
        <dbReference type="ARBA" id="ARBA00048318"/>
    </source>
</evidence>
<dbReference type="NCBIfam" id="NF003199">
    <property type="entry name" value="PRK04169.1-3"/>
    <property type="match status" value="1"/>
</dbReference>
<feature type="binding site" evidence="10">
    <location>
        <begin position="160"/>
        <end position="165"/>
    </location>
    <ligand>
        <name>sn-glycerol 1-phosphate</name>
        <dbReference type="ChEBI" id="CHEBI:57685"/>
    </ligand>
</feature>
<dbReference type="GO" id="GO:0000287">
    <property type="term" value="F:magnesium ion binding"/>
    <property type="evidence" value="ECO:0007669"/>
    <property type="project" value="UniProtKB-UniRule"/>
</dbReference>
<keyword evidence="7 10" id="KW-1208">Phospholipid metabolism</keyword>
<evidence type="ECO:0000313" key="12">
    <source>
        <dbReference type="Proteomes" id="UP000215509"/>
    </source>
</evidence>
<comment type="cofactor">
    <cofactor evidence="10">
        <name>Mg(2+)</name>
        <dbReference type="ChEBI" id="CHEBI:18420"/>
    </cofactor>
</comment>
<feature type="binding site" evidence="10">
    <location>
        <position position="15"/>
    </location>
    <ligand>
        <name>Mg(2+)</name>
        <dbReference type="ChEBI" id="CHEBI:18420"/>
    </ligand>
</feature>
<reference evidence="11 12" key="1">
    <citation type="submission" date="2017-07" db="EMBL/GenBank/DDBJ databases">
        <title>Genome sequencing and assembly of Paenibacillus rigui.</title>
        <authorList>
            <person name="Mayilraj S."/>
        </authorList>
    </citation>
    <scope>NUCLEOTIDE SEQUENCE [LARGE SCALE GENOMIC DNA]</scope>
    <source>
        <strain evidence="11 12">JCM 16352</strain>
    </source>
</reference>
<feature type="binding site" evidence="10">
    <location>
        <position position="41"/>
    </location>
    <ligand>
        <name>Mg(2+)</name>
        <dbReference type="ChEBI" id="CHEBI:18420"/>
    </ligand>
</feature>
<dbReference type="Pfam" id="PF01884">
    <property type="entry name" value="PcrB"/>
    <property type="match status" value="1"/>
</dbReference>
<comment type="caution">
    <text evidence="10">Lacks conserved residue(s) required for the propagation of feature annotation.</text>
</comment>
<dbReference type="InterPro" id="IPR039074">
    <property type="entry name" value="GGGP/HepGP_synthase_I"/>
</dbReference>
<dbReference type="EMBL" id="NMQW01000015">
    <property type="protein sequence ID" value="OXM86302.1"/>
    <property type="molecule type" value="Genomic_DNA"/>
</dbReference>
<evidence type="ECO:0000313" key="11">
    <source>
        <dbReference type="EMBL" id="OXM86302.1"/>
    </source>
</evidence>
<dbReference type="InterPro" id="IPR008205">
    <property type="entry name" value="GGGP_HepGP_synthase"/>
</dbReference>
<keyword evidence="1 10" id="KW-0444">Lipid biosynthesis</keyword>
<dbReference type="Gene3D" id="3.20.20.390">
    <property type="entry name" value="FMN-linked oxidoreductases"/>
    <property type="match status" value="1"/>
</dbReference>
<dbReference type="RefSeq" id="WP_094014760.1">
    <property type="nucleotide sequence ID" value="NZ_NMQW01000015.1"/>
</dbReference>
<organism evidence="11 12">
    <name type="scientific">Paenibacillus rigui</name>
    <dbReference type="NCBI Taxonomy" id="554312"/>
    <lineage>
        <taxon>Bacteria</taxon>
        <taxon>Bacillati</taxon>
        <taxon>Bacillota</taxon>
        <taxon>Bacilli</taxon>
        <taxon>Bacillales</taxon>
        <taxon>Paenibacillaceae</taxon>
        <taxon>Paenibacillus</taxon>
    </lineage>
</organism>
<dbReference type="Proteomes" id="UP000215509">
    <property type="component" value="Unassembled WGS sequence"/>
</dbReference>
<dbReference type="EC" id="2.5.1.n9" evidence="9 10"/>
<sequence length="236" mass="26296">MHLDVTTWSHVFKLDPDKELSDEWLERICLSGTDAIIVGGSTGVTFDNTVDLMSRIRRYEVPCVLEISDQDAIAPGFDLFFIPMVLNARDPQWIVGNHQKALREYGAILDWNQVMTEGYVILNGESTAAKMTQADTALDIKDVEAYARMADRLLHCPILYIEYSGAFGDMALVKRMRDLLHQARIFYGGGIDSPDKARQAAEAAHTVVVGNAVYEQPEQALATVQAVRDVRAHQPS</sequence>
<accession>A0A229USC3</accession>
<dbReference type="SUPFAM" id="SSF51395">
    <property type="entry name" value="FMN-linked oxidoreductases"/>
    <property type="match status" value="1"/>
</dbReference>
<feature type="binding site" evidence="10">
    <location>
        <begin position="210"/>
        <end position="211"/>
    </location>
    <ligand>
        <name>sn-glycerol 1-phosphate</name>
        <dbReference type="ChEBI" id="CHEBI:57685"/>
    </ligand>
</feature>
<name>A0A229USC3_9BACL</name>
<evidence type="ECO:0000256" key="4">
    <source>
        <dbReference type="ARBA" id="ARBA00022842"/>
    </source>
</evidence>
<dbReference type="NCBIfam" id="NF003197">
    <property type="entry name" value="PRK04169.1-1"/>
    <property type="match status" value="1"/>
</dbReference>
<evidence type="ECO:0000256" key="6">
    <source>
        <dbReference type="ARBA" id="ARBA00023209"/>
    </source>
</evidence>
<dbReference type="GO" id="GO:0046474">
    <property type="term" value="P:glycerophospholipid biosynthetic process"/>
    <property type="evidence" value="ECO:0007669"/>
    <property type="project" value="UniProtKB-UniRule"/>
</dbReference>
<evidence type="ECO:0000256" key="5">
    <source>
        <dbReference type="ARBA" id="ARBA00023098"/>
    </source>
</evidence>
<keyword evidence="3 10" id="KW-0479">Metal-binding</keyword>
<dbReference type="UniPathway" id="UPA00940"/>
<dbReference type="GO" id="GO:0120536">
    <property type="term" value="F:heptaprenylglyceryl phosphate synthase activity"/>
    <property type="evidence" value="ECO:0007669"/>
    <property type="project" value="RHEA"/>
</dbReference>
<keyword evidence="5 10" id="KW-0443">Lipid metabolism</keyword>
<evidence type="ECO:0000256" key="3">
    <source>
        <dbReference type="ARBA" id="ARBA00022723"/>
    </source>
</evidence>
<dbReference type="FunFam" id="3.20.20.390:FF:000001">
    <property type="entry name" value="Heptaprenylglyceryl phosphate synthase"/>
    <property type="match status" value="1"/>
</dbReference>
<protein>
    <recommendedName>
        <fullName evidence="9 10">Heptaprenylglyceryl phosphate synthase</fullName>
        <shortName evidence="10">HepGP synthase</shortName>
        <ecNumber evidence="9 10">2.5.1.n9</ecNumber>
    </recommendedName>
    <alternativeName>
        <fullName evidence="10">Glycerol-1-phosphate heptaprenyltransferase</fullName>
    </alternativeName>
</protein>
<feature type="binding site" evidence="10">
    <location>
        <position position="13"/>
    </location>
    <ligand>
        <name>sn-glycerol 1-phosphate</name>
        <dbReference type="ChEBI" id="CHEBI:57685"/>
    </ligand>
</feature>
<dbReference type="CDD" id="cd02812">
    <property type="entry name" value="PcrB_like"/>
    <property type="match status" value="1"/>
</dbReference>
<keyword evidence="2 10" id="KW-0808">Transferase</keyword>
<comment type="subunit">
    <text evidence="10">Homodimer.</text>
</comment>
<evidence type="ECO:0000256" key="10">
    <source>
        <dbReference type="HAMAP-Rule" id="MF_00112"/>
    </source>
</evidence>
<feature type="binding site" evidence="10">
    <location>
        <position position="190"/>
    </location>
    <ligand>
        <name>sn-glycerol 1-phosphate</name>
        <dbReference type="ChEBI" id="CHEBI:57685"/>
    </ligand>
</feature>